<organism evidence="2 3">
    <name type="scientific">Heligmosomoides polygyrus</name>
    <name type="common">Parasitic roundworm</name>
    <dbReference type="NCBI Taxonomy" id="6339"/>
    <lineage>
        <taxon>Eukaryota</taxon>
        <taxon>Metazoa</taxon>
        <taxon>Ecdysozoa</taxon>
        <taxon>Nematoda</taxon>
        <taxon>Chromadorea</taxon>
        <taxon>Rhabditida</taxon>
        <taxon>Rhabditina</taxon>
        <taxon>Rhabditomorpha</taxon>
        <taxon>Strongyloidea</taxon>
        <taxon>Heligmosomidae</taxon>
        <taxon>Heligmosomoides</taxon>
    </lineage>
</organism>
<dbReference type="EMBL" id="UZAH01030665">
    <property type="protein sequence ID" value="VDP11447.1"/>
    <property type="molecule type" value="Genomic_DNA"/>
</dbReference>
<keyword evidence="2" id="KW-1185">Reference proteome</keyword>
<protein>
    <submittedName>
        <fullName evidence="3">Molybdopterin molybdenumtransferase</fullName>
    </submittedName>
</protein>
<reference evidence="1 2" key="1">
    <citation type="submission" date="2018-11" db="EMBL/GenBank/DDBJ databases">
        <authorList>
            <consortium name="Pathogen Informatics"/>
        </authorList>
    </citation>
    <scope>NUCLEOTIDE SEQUENCE [LARGE SCALE GENOMIC DNA]</scope>
</reference>
<evidence type="ECO:0000313" key="2">
    <source>
        <dbReference type="Proteomes" id="UP000050761"/>
    </source>
</evidence>
<proteinExistence type="predicted"/>
<sequence>MRRHVLRRGTNSILSSDGISICAILNHENVVLPVRVPPGAMQVAADVLRIVLTRVEQEADIAIVQGEVTHDVKEPRRRHIDQSRSTAVCSIQ</sequence>
<dbReference type="AlphaFoldDB" id="A0A183G908"/>
<name>A0A183G908_HELPZ</name>
<gene>
    <name evidence="1" type="ORF">HPBE_LOCUS18397</name>
</gene>
<dbReference type="WBParaSite" id="HPBE_0001839801-mRNA-1">
    <property type="protein sequence ID" value="HPBE_0001839801-mRNA-1"/>
    <property type="gene ID" value="HPBE_0001839801"/>
</dbReference>
<dbReference type="OrthoDB" id="6585768at2759"/>
<dbReference type="Proteomes" id="UP000050761">
    <property type="component" value="Unassembled WGS sequence"/>
</dbReference>
<evidence type="ECO:0000313" key="1">
    <source>
        <dbReference type="EMBL" id="VDP11447.1"/>
    </source>
</evidence>
<accession>A0A3P8ABE7</accession>
<evidence type="ECO:0000313" key="3">
    <source>
        <dbReference type="WBParaSite" id="HPBE_0001839801-mRNA-1"/>
    </source>
</evidence>
<reference evidence="3" key="2">
    <citation type="submission" date="2019-09" db="UniProtKB">
        <authorList>
            <consortium name="WormBaseParasite"/>
        </authorList>
    </citation>
    <scope>IDENTIFICATION</scope>
</reference>
<accession>A0A183G908</accession>